<dbReference type="InterPro" id="IPR036909">
    <property type="entry name" value="Cyt_c-like_dom_sf"/>
</dbReference>
<reference evidence="12" key="1">
    <citation type="submission" date="2022-09" db="EMBL/GenBank/DDBJ databases">
        <title>Novosphingobium sp. Nov., a polycyclic aromatic hydrocarbon-degrading bacterium isolated form mangrove sediments in HongKong.</title>
        <authorList>
            <person name="Hu Z."/>
        </authorList>
    </citation>
    <scope>NUCLEOTIDE SEQUENCE</scope>
    <source>
        <strain evidence="12">HK4-1</strain>
    </source>
</reference>
<feature type="transmembrane region" description="Helical" evidence="10">
    <location>
        <begin position="529"/>
        <end position="553"/>
    </location>
</feature>
<evidence type="ECO:0000256" key="1">
    <source>
        <dbReference type="ARBA" id="ARBA00004141"/>
    </source>
</evidence>
<feature type="transmembrane region" description="Helical" evidence="10">
    <location>
        <begin position="413"/>
        <end position="438"/>
    </location>
</feature>
<evidence type="ECO:0000256" key="8">
    <source>
        <dbReference type="ARBA" id="ARBA00023136"/>
    </source>
</evidence>
<name>A0ABT2I5N7_9SPHN</name>
<dbReference type="PANTHER" id="PTHR31632">
    <property type="entry name" value="IRON TRANSPORTER FTH1"/>
    <property type="match status" value="1"/>
</dbReference>
<keyword evidence="6 10" id="KW-1133">Transmembrane helix</keyword>
<evidence type="ECO:0000256" key="3">
    <source>
        <dbReference type="ARBA" id="ARBA00022617"/>
    </source>
</evidence>
<dbReference type="InterPro" id="IPR009056">
    <property type="entry name" value="Cyt_c-like_dom"/>
</dbReference>
<gene>
    <name evidence="12" type="ORF">NZK81_11195</name>
</gene>
<evidence type="ECO:0000256" key="7">
    <source>
        <dbReference type="ARBA" id="ARBA00023004"/>
    </source>
</evidence>
<evidence type="ECO:0000256" key="2">
    <source>
        <dbReference type="ARBA" id="ARBA00008333"/>
    </source>
</evidence>
<keyword evidence="8 10" id="KW-0472">Membrane</keyword>
<dbReference type="Pfam" id="PF03239">
    <property type="entry name" value="FTR1"/>
    <property type="match status" value="1"/>
</dbReference>
<dbReference type="Gene3D" id="1.10.760.10">
    <property type="entry name" value="Cytochrome c-like domain"/>
    <property type="match status" value="1"/>
</dbReference>
<evidence type="ECO:0000256" key="9">
    <source>
        <dbReference type="PROSITE-ProRule" id="PRU00433"/>
    </source>
</evidence>
<dbReference type="Proteomes" id="UP001165583">
    <property type="component" value="Unassembled WGS sequence"/>
</dbReference>
<keyword evidence="5 9" id="KW-0479">Metal-binding</keyword>
<dbReference type="Pfam" id="PF13442">
    <property type="entry name" value="Cytochrome_CBB3"/>
    <property type="match status" value="1"/>
</dbReference>
<dbReference type="PANTHER" id="PTHR31632:SF2">
    <property type="entry name" value="PLASMA MEMBRANE IRON PERMEASE"/>
    <property type="match status" value="1"/>
</dbReference>
<organism evidence="12 13">
    <name type="scientific">Novosphingobium mangrovi</name>
    <name type="common">ex Huang et al. 2023</name>
    <dbReference type="NCBI Taxonomy" id="2976432"/>
    <lineage>
        <taxon>Bacteria</taxon>
        <taxon>Pseudomonadati</taxon>
        <taxon>Pseudomonadota</taxon>
        <taxon>Alphaproteobacteria</taxon>
        <taxon>Sphingomonadales</taxon>
        <taxon>Sphingomonadaceae</taxon>
        <taxon>Novosphingobium</taxon>
    </lineage>
</organism>
<evidence type="ECO:0000256" key="6">
    <source>
        <dbReference type="ARBA" id="ARBA00022989"/>
    </source>
</evidence>
<keyword evidence="4 10" id="KW-0812">Transmembrane</keyword>
<comment type="caution">
    <text evidence="12">The sequence shown here is derived from an EMBL/GenBank/DDBJ whole genome shotgun (WGS) entry which is preliminary data.</text>
</comment>
<feature type="transmembrane region" description="Helical" evidence="10">
    <location>
        <begin position="634"/>
        <end position="659"/>
    </location>
</feature>
<comment type="subcellular location">
    <subcellularLocation>
        <location evidence="1">Membrane</location>
        <topology evidence="1">Multi-pass membrane protein</topology>
    </subcellularLocation>
</comment>
<accession>A0ABT2I5N7</accession>
<evidence type="ECO:0000256" key="5">
    <source>
        <dbReference type="ARBA" id="ARBA00022723"/>
    </source>
</evidence>
<evidence type="ECO:0000313" key="13">
    <source>
        <dbReference type="Proteomes" id="UP001165583"/>
    </source>
</evidence>
<keyword evidence="3 9" id="KW-0349">Heme</keyword>
<feature type="transmembrane region" description="Helical" evidence="10">
    <location>
        <begin position="559"/>
        <end position="580"/>
    </location>
</feature>
<evidence type="ECO:0000259" key="11">
    <source>
        <dbReference type="PROSITE" id="PS51007"/>
    </source>
</evidence>
<feature type="transmembrane region" description="Helical" evidence="10">
    <location>
        <begin position="450"/>
        <end position="473"/>
    </location>
</feature>
<dbReference type="InterPro" id="IPR004923">
    <property type="entry name" value="FTR1/Fip1/EfeU"/>
</dbReference>
<dbReference type="PROSITE" id="PS51007">
    <property type="entry name" value="CYTC"/>
    <property type="match status" value="1"/>
</dbReference>
<protein>
    <submittedName>
        <fullName evidence="12">Cytochrome c/FTR1 family iron permease</fullName>
    </submittedName>
</protein>
<dbReference type="SUPFAM" id="SSF46626">
    <property type="entry name" value="Cytochrome c"/>
    <property type="match status" value="1"/>
</dbReference>
<keyword evidence="7 9" id="KW-0408">Iron</keyword>
<feature type="transmembrane region" description="Helical" evidence="10">
    <location>
        <begin position="592"/>
        <end position="614"/>
    </location>
</feature>
<comment type="similarity">
    <text evidence="2">Belongs to the oxidase-dependent Fe transporter (OFeT) (TC 9.A.10.1) family.</text>
</comment>
<evidence type="ECO:0000313" key="12">
    <source>
        <dbReference type="EMBL" id="MCT2400118.1"/>
    </source>
</evidence>
<evidence type="ECO:0000256" key="10">
    <source>
        <dbReference type="SAM" id="Phobius"/>
    </source>
</evidence>
<dbReference type="RefSeq" id="WP_013833401.1">
    <property type="nucleotide sequence ID" value="NZ_JANZXA010000006.1"/>
</dbReference>
<keyword evidence="13" id="KW-1185">Reference proteome</keyword>
<sequence length="677" mass="71977">MQTRQNRKGTPGSRCARRLAGLFLGLILILSGGLIPLAHAAPSTIPDTAATTATVETTWKLLDYVAVDYDGAVKDGRIVSTGEFSEMQEFTATIAQHIGALPENPAKAKLETGAKVLQQLVAQKASAQQIATASHALSAAMLDAYPVPIAPQSIPDLARGAALFRESCAACHGMNGDGKGPDAAKLSTPPIAFTDVERARKRSVAALEQVISQGIDGTAMQSFADLPVQDRWALAFYAGHFAFSPDQVERGKQIWTSDADIRSRFPDLKTLVTTTPAALGKDIGQGRADAVMAYLRAHPEAVTQTAGGTAGSLDLVRSRLAESLAAYREGDRTRAEQLALSAYLDGFEPIEPLLGASDASLLSTIETRMGELRAAIDDGDPVSSVEMRIDAIEALLSDAGTALSPEASNGTSAFVGAFTILLREGLEALLIVVAMLAFLRKAEQDHALRYVHGGWMAALLAGAATWLAATYFISISGASRELTEGLGSLLAAVVLLSVGIWMHGKSQADQWQRYIREKLAGAMNRESNWFLFGLAFVVVYREVFETILFYAALWAQGNGAAMFAGAVGAIGTLAALAWAMMRYSRSLPVGTFFRYSSWLMAVLTVILAGKGVAALQEAGWIDIAPLHDVPRLSIFGLFPTIQTVAAQALAALAIILGFLMNGRPSRKPVVGRDLDED</sequence>
<feature type="domain" description="Cytochrome c" evidence="11">
    <location>
        <begin position="155"/>
        <end position="299"/>
    </location>
</feature>
<dbReference type="EMBL" id="JANZXA010000006">
    <property type="protein sequence ID" value="MCT2400118.1"/>
    <property type="molecule type" value="Genomic_DNA"/>
</dbReference>
<feature type="transmembrane region" description="Helical" evidence="10">
    <location>
        <begin position="485"/>
        <end position="504"/>
    </location>
</feature>
<proteinExistence type="inferred from homology"/>
<evidence type="ECO:0000256" key="4">
    <source>
        <dbReference type="ARBA" id="ARBA00022692"/>
    </source>
</evidence>